<dbReference type="SMART" id="SM00360">
    <property type="entry name" value="RRM"/>
    <property type="match status" value="2"/>
</dbReference>
<dbReference type="EMBL" id="MSFM01000002">
    <property type="protein sequence ID" value="PKY07045.1"/>
    <property type="molecule type" value="Genomic_DNA"/>
</dbReference>
<dbReference type="Gene3D" id="3.30.70.330">
    <property type="match status" value="2"/>
</dbReference>
<evidence type="ECO:0000259" key="4">
    <source>
        <dbReference type="PROSITE" id="PS50102"/>
    </source>
</evidence>
<evidence type="ECO:0000256" key="3">
    <source>
        <dbReference type="SAM" id="MobiDB-lite"/>
    </source>
</evidence>
<dbReference type="PROSITE" id="PS50102">
    <property type="entry name" value="RRM"/>
    <property type="match status" value="2"/>
</dbReference>
<feature type="region of interest" description="Disordered" evidence="3">
    <location>
        <begin position="52"/>
        <end position="122"/>
    </location>
</feature>
<keyword evidence="6" id="KW-1185">Reference proteome</keyword>
<comment type="caution">
    <text evidence="5">The sequence shown here is derived from an EMBL/GenBank/DDBJ whole genome shotgun (WGS) entry which is preliminary data.</text>
</comment>
<dbReference type="VEuPathDB" id="FungiDB:P168DRAFT_248128"/>
<dbReference type="Proteomes" id="UP000234254">
    <property type="component" value="Unassembled WGS sequence"/>
</dbReference>
<dbReference type="InterPro" id="IPR000504">
    <property type="entry name" value="RRM_dom"/>
</dbReference>
<evidence type="ECO:0000256" key="1">
    <source>
        <dbReference type="ARBA" id="ARBA00022884"/>
    </source>
</evidence>
<evidence type="ECO:0000256" key="2">
    <source>
        <dbReference type="PROSITE-ProRule" id="PRU00176"/>
    </source>
</evidence>
<dbReference type="Pfam" id="PF00076">
    <property type="entry name" value="RRM_1"/>
    <property type="match status" value="2"/>
</dbReference>
<feature type="compositionally biased region" description="Basic and acidic residues" evidence="3">
    <location>
        <begin position="78"/>
        <end position="87"/>
    </location>
</feature>
<dbReference type="PANTHER" id="PTHR23236:SF11">
    <property type="entry name" value="EUKARYOTIC TRANSLATION INITIATION FACTOR 4H"/>
    <property type="match status" value="1"/>
</dbReference>
<dbReference type="OrthoDB" id="6730379at2759"/>
<name>A0A2I1DB01_ASPC2</name>
<dbReference type="SUPFAM" id="SSF54928">
    <property type="entry name" value="RNA-binding domain, RBD"/>
    <property type="match status" value="2"/>
</dbReference>
<evidence type="ECO:0000313" key="5">
    <source>
        <dbReference type="EMBL" id="PKY07045.1"/>
    </source>
</evidence>
<feature type="domain" description="RRM" evidence="4">
    <location>
        <begin position="252"/>
        <end position="330"/>
    </location>
</feature>
<proteinExistence type="predicted"/>
<dbReference type="PANTHER" id="PTHR23236">
    <property type="entry name" value="EUKARYOTIC TRANSLATION INITIATION FACTOR 4B/4H"/>
    <property type="match status" value="1"/>
</dbReference>
<dbReference type="CDD" id="cd00590">
    <property type="entry name" value="RRM_SF"/>
    <property type="match status" value="1"/>
</dbReference>
<gene>
    <name evidence="5" type="ORF">P168DRAFT_248128</name>
</gene>
<dbReference type="GO" id="GO:0003723">
    <property type="term" value="F:RNA binding"/>
    <property type="evidence" value="ECO:0007669"/>
    <property type="project" value="UniProtKB-UniRule"/>
</dbReference>
<keyword evidence="1 2" id="KW-0694">RNA-binding</keyword>
<protein>
    <submittedName>
        <fullName evidence="5">RNA-binding domain-containing protein</fullName>
    </submittedName>
</protein>
<dbReference type="InterPro" id="IPR035979">
    <property type="entry name" value="RBD_domain_sf"/>
</dbReference>
<dbReference type="GeneID" id="36541628"/>
<feature type="domain" description="RRM" evidence="4">
    <location>
        <begin position="162"/>
        <end position="239"/>
    </location>
</feature>
<reference evidence="5" key="1">
    <citation type="submission" date="2016-12" db="EMBL/GenBank/DDBJ databases">
        <title>The genomes of Aspergillus section Nigri reveals drivers in fungal speciation.</title>
        <authorList>
            <consortium name="DOE Joint Genome Institute"/>
            <person name="Vesth T.C."/>
            <person name="Nybo J."/>
            <person name="Theobald S."/>
            <person name="Brandl J."/>
            <person name="Frisvad J.C."/>
            <person name="Nielsen K.F."/>
            <person name="Lyhne E.K."/>
            <person name="Kogle M.E."/>
            <person name="Kuo A."/>
            <person name="Riley R."/>
            <person name="Clum A."/>
            <person name="Nolan M."/>
            <person name="Lipzen A."/>
            <person name="Salamov A."/>
            <person name="Henrissat B."/>
            <person name="Wiebenga A."/>
            <person name="De vries R.P."/>
            <person name="Grigoriev I.V."/>
            <person name="Mortensen U.H."/>
            <person name="Andersen M.R."/>
            <person name="Baker S.E."/>
        </authorList>
    </citation>
    <scope>NUCLEOTIDE SEQUENCE</scope>
    <source>
        <strain evidence="5">IBT 28561</strain>
    </source>
</reference>
<dbReference type="RefSeq" id="XP_024695639.1">
    <property type="nucleotide sequence ID" value="XM_024834104.1"/>
</dbReference>
<feature type="compositionally biased region" description="Basic and acidic residues" evidence="3">
    <location>
        <begin position="94"/>
        <end position="116"/>
    </location>
</feature>
<dbReference type="InterPro" id="IPR012677">
    <property type="entry name" value="Nucleotide-bd_a/b_plait_sf"/>
</dbReference>
<dbReference type="AlphaFoldDB" id="A0A2I1DB01"/>
<sequence>MHSIRQAACRLLASTASAPVRSTWTRGSTSAVQHTTRFAVPRRTNPSIIQSRWNSQDAQRPAAPAQSTTPLPDSNEDSTARQAEDARATTTTAETHREIQPEEKSRDGLDPRDRSSSGDPYYDAVSFEASHEDETLDDEVYPRNSRHMEMFRKLKRMTEPKETVFVGNIFFDVTAEDVQHRMQKFGVVEQVYIVRDNRGISKGFGYVQFDTVEAAARAIQGMHLKVFEGRRATVEFAQNNVNTHMGIRNPSRTLYLGNVPFDATDKDIGELFEGIANVVDVRVAIDRRTGLAKGFAHADFLDVESAKIGLEMLRQRRPHGRRLRVDFSHSSRLANTDESK</sequence>
<accession>A0A2I1DB01</accession>
<organism evidence="5 6">
    <name type="scientific">Aspergillus campestris (strain IBT 28561)</name>
    <dbReference type="NCBI Taxonomy" id="1392248"/>
    <lineage>
        <taxon>Eukaryota</taxon>
        <taxon>Fungi</taxon>
        <taxon>Dikarya</taxon>
        <taxon>Ascomycota</taxon>
        <taxon>Pezizomycotina</taxon>
        <taxon>Eurotiomycetes</taxon>
        <taxon>Eurotiomycetidae</taxon>
        <taxon>Eurotiales</taxon>
        <taxon>Aspergillaceae</taxon>
        <taxon>Aspergillus</taxon>
        <taxon>Aspergillus subgen. Circumdati</taxon>
    </lineage>
</organism>
<evidence type="ECO:0000313" key="6">
    <source>
        <dbReference type="Proteomes" id="UP000234254"/>
    </source>
</evidence>